<sequence length="257" mass="27558">MIPISEPDTDAARTALRARQGKGARYDSPAAPAGPLALARLGTAYFARRLNELTGQELDAPSLVPGWSRRHIVADIGFQARALARLVEAAREGRPQEVLHEPEARNEDVAFGATLPDHALRYLFHHSEVHLNVEWRDLSAEGWAASVRTLEGRPVAVAQTPGMRAAAIWLAAVDLANGGTFRDFPAELTDLLLAGAGDPPPVTLRPTDRPAPVVRGGGPVVSGCAADLARWLTGRGARRLDGAARLPDPPFWRPGRP</sequence>
<proteinExistence type="predicted"/>
<dbReference type="InterPro" id="IPR034660">
    <property type="entry name" value="DinB/YfiT-like"/>
</dbReference>
<accession>A0A3P5WH35</accession>
<dbReference type="GO" id="GO:0016853">
    <property type="term" value="F:isomerase activity"/>
    <property type="evidence" value="ECO:0007669"/>
    <property type="project" value="UniProtKB-KW"/>
</dbReference>
<keyword evidence="2" id="KW-0670">Pyruvate</keyword>
<dbReference type="Pfam" id="PF11716">
    <property type="entry name" value="MDMPI_N"/>
    <property type="match status" value="1"/>
</dbReference>
<dbReference type="GO" id="GO:0046872">
    <property type="term" value="F:metal ion binding"/>
    <property type="evidence" value="ECO:0007669"/>
    <property type="project" value="InterPro"/>
</dbReference>
<dbReference type="RefSeq" id="WP_199286325.1">
    <property type="nucleotide sequence ID" value="NZ_UXAW01000026.1"/>
</dbReference>
<feature type="domain" description="Mycothiol-dependent maleylpyruvate isomerase metal-binding" evidence="1">
    <location>
        <begin position="40"/>
        <end position="176"/>
    </location>
</feature>
<dbReference type="AlphaFoldDB" id="A0A3P5WH35"/>
<reference evidence="2 3" key="1">
    <citation type="submission" date="2018-11" db="EMBL/GenBank/DDBJ databases">
        <authorList>
            <person name="Criscuolo A."/>
        </authorList>
    </citation>
    <scope>NUCLEOTIDE SEQUENCE [LARGE SCALE GENOMIC DNA]</scope>
    <source>
        <strain evidence="2">ACIP111625</strain>
    </source>
</reference>
<name>A0A3P5WH35_9RHOB</name>
<dbReference type="Proteomes" id="UP000277498">
    <property type="component" value="Unassembled WGS sequence"/>
</dbReference>
<dbReference type="SUPFAM" id="SSF109854">
    <property type="entry name" value="DinB/YfiT-like putative metalloenzymes"/>
    <property type="match status" value="1"/>
</dbReference>
<protein>
    <submittedName>
        <fullName evidence="2">Mycothiol-dependent maleylpyruvate isomerase</fullName>
    </submittedName>
</protein>
<dbReference type="EMBL" id="UXAW01000026">
    <property type="protein sequence ID" value="VDC19068.1"/>
    <property type="molecule type" value="Genomic_DNA"/>
</dbReference>
<keyword evidence="2" id="KW-0413">Isomerase</keyword>
<dbReference type="Gene3D" id="3.30.1050.20">
    <property type="match status" value="1"/>
</dbReference>
<dbReference type="Gene3D" id="1.20.120.450">
    <property type="entry name" value="dinb family like domain"/>
    <property type="match status" value="1"/>
</dbReference>
<gene>
    <name evidence="2" type="ORF">XINFAN_00068</name>
</gene>
<dbReference type="SUPFAM" id="SSF55718">
    <property type="entry name" value="SCP-like"/>
    <property type="match status" value="1"/>
</dbReference>
<dbReference type="InterPro" id="IPR024344">
    <property type="entry name" value="MDMPI_metal-binding"/>
</dbReference>
<dbReference type="InterPro" id="IPR017517">
    <property type="entry name" value="Maleyloyr_isom"/>
</dbReference>
<evidence type="ECO:0000313" key="3">
    <source>
        <dbReference type="Proteomes" id="UP000277498"/>
    </source>
</evidence>
<evidence type="ECO:0000259" key="1">
    <source>
        <dbReference type="Pfam" id="PF11716"/>
    </source>
</evidence>
<dbReference type="NCBIfam" id="TIGR03083">
    <property type="entry name" value="maleylpyruvate isomerase family mycothiol-dependent enzyme"/>
    <property type="match status" value="1"/>
</dbReference>
<keyword evidence="3" id="KW-1185">Reference proteome</keyword>
<organism evidence="2 3">
    <name type="scientific">Pseudogemmobacter humi</name>
    <dbReference type="NCBI Taxonomy" id="2483812"/>
    <lineage>
        <taxon>Bacteria</taxon>
        <taxon>Pseudomonadati</taxon>
        <taxon>Pseudomonadota</taxon>
        <taxon>Alphaproteobacteria</taxon>
        <taxon>Rhodobacterales</taxon>
        <taxon>Paracoccaceae</taxon>
        <taxon>Pseudogemmobacter</taxon>
    </lineage>
</organism>
<dbReference type="InterPro" id="IPR036527">
    <property type="entry name" value="SCP2_sterol-bd_dom_sf"/>
</dbReference>
<evidence type="ECO:0000313" key="2">
    <source>
        <dbReference type="EMBL" id="VDC19068.1"/>
    </source>
</evidence>